<evidence type="ECO:0000313" key="2">
    <source>
        <dbReference type="EMBL" id="TDD10996.1"/>
    </source>
</evidence>
<dbReference type="AlphaFoldDB" id="A0A4V2YCD6"/>
<proteinExistence type="predicted"/>
<gene>
    <name evidence="2" type="ORF">E1292_06380</name>
</gene>
<reference evidence="2 3" key="1">
    <citation type="submission" date="2019-03" db="EMBL/GenBank/DDBJ databases">
        <title>Draft genome sequences of novel Actinobacteria.</title>
        <authorList>
            <person name="Sahin N."/>
            <person name="Ay H."/>
            <person name="Saygin H."/>
        </authorList>
    </citation>
    <scope>NUCLEOTIDE SEQUENCE [LARGE SCALE GENOMIC DNA]</scope>
    <source>
        <strain evidence="2 3">KC310</strain>
    </source>
</reference>
<evidence type="ECO:0000256" key="1">
    <source>
        <dbReference type="SAM" id="Phobius"/>
    </source>
</evidence>
<dbReference type="RefSeq" id="WP_132592970.1">
    <property type="nucleotide sequence ID" value="NZ_SMKO01000010.1"/>
</dbReference>
<feature type="transmembrane region" description="Helical" evidence="1">
    <location>
        <begin position="241"/>
        <end position="260"/>
    </location>
</feature>
<keyword evidence="1" id="KW-0812">Transmembrane</keyword>
<feature type="transmembrane region" description="Helical" evidence="1">
    <location>
        <begin position="321"/>
        <end position="340"/>
    </location>
</feature>
<sequence length="362" mass="38824">MFRWLASWPAWSAYAAAGWSALYGALGLFWARGGGGFPFAPVDDDHASGSVLEGSTAGSVAPAMAAIGLIGVLAALAMARQWGRSGARMALLAFGWALAGTLALVIQDYTMLALVAFAPFLLVFAFTGVPGPQEGIGDILYWHRVNLIIMFAGGVLWALATLAYQRRTRRACAHCGRGGQAIARWTTPEATRRWGRWAVYVACAAPVPYEVTRIAWYFGIPLGISDDFLRMMRETPGMAEVGLGCALASIGGAILTHGLIRRWGEVYPRWVRFRAGRRVPPALAVVPASIVAIVAIPAGLMNLRMGVEAGADRTWGMNAPGALWIVWGAALGVAACAYGLRRRRPCRHHRPEARREVPACPG</sequence>
<dbReference type="Proteomes" id="UP000295258">
    <property type="component" value="Unassembled WGS sequence"/>
</dbReference>
<comment type="caution">
    <text evidence="2">The sequence shown here is derived from an EMBL/GenBank/DDBJ whole genome shotgun (WGS) entry which is preliminary data.</text>
</comment>
<evidence type="ECO:0000313" key="3">
    <source>
        <dbReference type="Proteomes" id="UP000295258"/>
    </source>
</evidence>
<feature type="transmembrane region" description="Helical" evidence="1">
    <location>
        <begin position="89"/>
        <end position="106"/>
    </location>
</feature>
<dbReference type="EMBL" id="SMKO01000010">
    <property type="protein sequence ID" value="TDD10996.1"/>
    <property type="molecule type" value="Genomic_DNA"/>
</dbReference>
<feature type="transmembrane region" description="Helical" evidence="1">
    <location>
        <begin position="141"/>
        <end position="160"/>
    </location>
</feature>
<accession>A0A4V2YCD6</accession>
<feature type="transmembrane region" description="Helical" evidence="1">
    <location>
        <begin position="281"/>
        <end position="301"/>
    </location>
</feature>
<protein>
    <submittedName>
        <fullName evidence="2">NYN domain-containing protein</fullName>
    </submittedName>
</protein>
<keyword evidence="1" id="KW-1133">Transmembrane helix</keyword>
<organism evidence="2 3">
    <name type="scientific">Nonomuraea deserti</name>
    <dbReference type="NCBI Taxonomy" id="1848322"/>
    <lineage>
        <taxon>Bacteria</taxon>
        <taxon>Bacillati</taxon>
        <taxon>Actinomycetota</taxon>
        <taxon>Actinomycetes</taxon>
        <taxon>Streptosporangiales</taxon>
        <taxon>Streptosporangiaceae</taxon>
        <taxon>Nonomuraea</taxon>
    </lineage>
</organism>
<keyword evidence="1" id="KW-0472">Membrane</keyword>
<name>A0A4V2YCD6_9ACTN</name>
<feature type="transmembrane region" description="Helical" evidence="1">
    <location>
        <begin position="59"/>
        <end position="77"/>
    </location>
</feature>
<feature type="transmembrane region" description="Helical" evidence="1">
    <location>
        <begin position="12"/>
        <end position="31"/>
    </location>
</feature>
<keyword evidence="3" id="KW-1185">Reference proteome</keyword>